<keyword evidence="3" id="KW-1185">Reference proteome</keyword>
<dbReference type="PANTHER" id="PTHR43441">
    <property type="entry name" value="RIBOSOMAL-PROTEIN-SERINE ACETYLTRANSFERASE"/>
    <property type="match status" value="1"/>
</dbReference>
<comment type="caution">
    <text evidence="2">The sequence shown here is derived from an EMBL/GenBank/DDBJ whole genome shotgun (WGS) entry which is preliminary data.</text>
</comment>
<dbReference type="InterPro" id="IPR000182">
    <property type="entry name" value="GNAT_dom"/>
</dbReference>
<dbReference type="SUPFAM" id="SSF55729">
    <property type="entry name" value="Acyl-CoA N-acyltransferases (Nat)"/>
    <property type="match status" value="1"/>
</dbReference>
<evidence type="ECO:0000313" key="3">
    <source>
        <dbReference type="Proteomes" id="UP001500274"/>
    </source>
</evidence>
<dbReference type="PANTHER" id="PTHR43441:SF10">
    <property type="entry name" value="ACETYLTRANSFERASE"/>
    <property type="match status" value="1"/>
</dbReference>
<accession>A0ABN3P5M2</accession>
<proteinExistence type="predicted"/>
<dbReference type="InterPro" id="IPR016181">
    <property type="entry name" value="Acyl_CoA_acyltransferase"/>
</dbReference>
<dbReference type="Pfam" id="PF13302">
    <property type="entry name" value="Acetyltransf_3"/>
    <property type="match status" value="1"/>
</dbReference>
<dbReference type="CDD" id="cd04301">
    <property type="entry name" value="NAT_SF"/>
    <property type="match status" value="1"/>
</dbReference>
<organism evidence="2 3">
    <name type="scientific">Microbacterium binotii</name>
    <dbReference type="NCBI Taxonomy" id="462710"/>
    <lineage>
        <taxon>Bacteria</taxon>
        <taxon>Bacillati</taxon>
        <taxon>Actinomycetota</taxon>
        <taxon>Actinomycetes</taxon>
        <taxon>Micrococcales</taxon>
        <taxon>Microbacteriaceae</taxon>
        <taxon>Microbacterium</taxon>
    </lineage>
</organism>
<sequence>MLPVALHTARLVLSAPTASDADAIYEACQDPAIPFFTTVPSPYPREFADQFVAQAIERWEELSHATWAIRLDGALAGMIGLHDLQDTGSAELGFWVSAPARGQGIVREAAEAVIDWGFSTDALKLVRMEWRAAVGNTASARAARALGFRFEGTLRQALRNGRGQRSDGWIASLLATDDRTRQEWPIAL</sequence>
<evidence type="ECO:0000259" key="1">
    <source>
        <dbReference type="PROSITE" id="PS51186"/>
    </source>
</evidence>
<dbReference type="Gene3D" id="3.40.630.30">
    <property type="match status" value="1"/>
</dbReference>
<protein>
    <submittedName>
        <fullName evidence="2">GNAT family N-acetyltransferase</fullName>
    </submittedName>
</protein>
<dbReference type="Proteomes" id="UP001500274">
    <property type="component" value="Unassembled WGS sequence"/>
</dbReference>
<reference evidence="2 3" key="1">
    <citation type="journal article" date="2019" name="Int. J. Syst. Evol. Microbiol.">
        <title>The Global Catalogue of Microorganisms (GCM) 10K type strain sequencing project: providing services to taxonomists for standard genome sequencing and annotation.</title>
        <authorList>
            <consortium name="The Broad Institute Genomics Platform"/>
            <consortium name="The Broad Institute Genome Sequencing Center for Infectious Disease"/>
            <person name="Wu L."/>
            <person name="Ma J."/>
        </authorList>
    </citation>
    <scope>NUCLEOTIDE SEQUENCE [LARGE SCALE GENOMIC DNA]</scope>
    <source>
        <strain evidence="2 3">JCM 16365</strain>
    </source>
</reference>
<dbReference type="RefSeq" id="WP_344226295.1">
    <property type="nucleotide sequence ID" value="NZ_BAAARI010000002.1"/>
</dbReference>
<evidence type="ECO:0000313" key="2">
    <source>
        <dbReference type="EMBL" id="GAA2568043.1"/>
    </source>
</evidence>
<gene>
    <name evidence="2" type="ORF">GCM10009862_03530</name>
</gene>
<dbReference type="PROSITE" id="PS51186">
    <property type="entry name" value="GNAT"/>
    <property type="match status" value="1"/>
</dbReference>
<name>A0ABN3P5M2_9MICO</name>
<dbReference type="EMBL" id="BAAARI010000002">
    <property type="protein sequence ID" value="GAA2568043.1"/>
    <property type="molecule type" value="Genomic_DNA"/>
</dbReference>
<feature type="domain" description="N-acetyltransferase" evidence="1">
    <location>
        <begin position="11"/>
        <end position="176"/>
    </location>
</feature>
<dbReference type="InterPro" id="IPR051908">
    <property type="entry name" value="Ribosomal_N-acetyltransferase"/>
</dbReference>